<feature type="domain" description="DUF218" evidence="2">
    <location>
        <begin position="69"/>
        <end position="230"/>
    </location>
</feature>
<keyword evidence="1" id="KW-0812">Transmembrane</keyword>
<feature type="transmembrane region" description="Helical" evidence="1">
    <location>
        <begin position="28"/>
        <end position="49"/>
    </location>
</feature>
<evidence type="ECO:0000313" key="4">
    <source>
        <dbReference type="Proteomes" id="UP001556170"/>
    </source>
</evidence>
<dbReference type="CDD" id="cd06259">
    <property type="entry name" value="YdcF-like"/>
    <property type="match status" value="1"/>
</dbReference>
<keyword evidence="4" id="KW-1185">Reference proteome</keyword>
<accession>A0ABV3QTC3</accession>
<evidence type="ECO:0000259" key="2">
    <source>
        <dbReference type="Pfam" id="PF02698"/>
    </source>
</evidence>
<dbReference type="Pfam" id="PF02698">
    <property type="entry name" value="DUF218"/>
    <property type="match status" value="1"/>
</dbReference>
<dbReference type="PANTHER" id="PTHR30336:SF4">
    <property type="entry name" value="ENVELOPE BIOGENESIS FACTOR ELYC"/>
    <property type="match status" value="1"/>
</dbReference>
<evidence type="ECO:0000256" key="1">
    <source>
        <dbReference type="SAM" id="Phobius"/>
    </source>
</evidence>
<dbReference type="Gene3D" id="3.40.50.620">
    <property type="entry name" value="HUPs"/>
    <property type="match status" value="1"/>
</dbReference>
<dbReference type="InterPro" id="IPR014729">
    <property type="entry name" value="Rossmann-like_a/b/a_fold"/>
</dbReference>
<keyword evidence="1" id="KW-1133">Transmembrane helix</keyword>
<dbReference type="RefSeq" id="WP_367846138.1">
    <property type="nucleotide sequence ID" value="NZ_JBFOHL010000021.1"/>
</dbReference>
<dbReference type="InterPro" id="IPR003848">
    <property type="entry name" value="DUF218"/>
</dbReference>
<comment type="caution">
    <text evidence="3">The sequence shown here is derived from an EMBL/GenBank/DDBJ whole genome shotgun (WGS) entry which is preliminary data.</text>
</comment>
<dbReference type="Proteomes" id="UP001556170">
    <property type="component" value="Unassembled WGS sequence"/>
</dbReference>
<name>A0ABV3QTC3_9GAMM</name>
<reference evidence="3 4" key="1">
    <citation type="submission" date="2024-06" db="EMBL/GenBank/DDBJ databases">
        <authorList>
            <person name="Woo H."/>
        </authorList>
    </citation>
    <scope>NUCLEOTIDE SEQUENCE [LARGE SCALE GENOMIC DNA]</scope>
    <source>
        <strain evidence="3 4">S2-g</strain>
    </source>
</reference>
<organism evidence="3 4">
    <name type="scientific">Rhodanobacter geophilus</name>
    <dbReference type="NCBI Taxonomy" id="3162488"/>
    <lineage>
        <taxon>Bacteria</taxon>
        <taxon>Pseudomonadati</taxon>
        <taxon>Pseudomonadota</taxon>
        <taxon>Gammaproteobacteria</taxon>
        <taxon>Lysobacterales</taxon>
        <taxon>Rhodanobacteraceae</taxon>
        <taxon>Rhodanobacter</taxon>
    </lineage>
</organism>
<sequence>MILSLLIALLACAWLAGRAGWHRLRLAGVVSAVAVVFAIGCGPVPYLLLGGWQAPYAQRPALDWAPSNAIVLLTANANNPPGDEPEPGPGGYVRVAETMSLYNACRAAGMHCTVLVSGGDAYAAGEPLARVYGKALARLGLPADDMVLESRSRTTWQNAEFARAPLARIGARRVWLVSSALHLRRAEFAFRHFGIAVTPVRADYARNAWSLLPQAGNLSLTDHALHEYAGMALYRWYAWRHRAGAPPEAPASPAG</sequence>
<dbReference type="EMBL" id="JBFOHL010000021">
    <property type="protein sequence ID" value="MEW9625848.1"/>
    <property type="molecule type" value="Genomic_DNA"/>
</dbReference>
<dbReference type="PANTHER" id="PTHR30336">
    <property type="entry name" value="INNER MEMBRANE PROTEIN, PROBABLE PERMEASE"/>
    <property type="match status" value="1"/>
</dbReference>
<protein>
    <submittedName>
        <fullName evidence="3">YdcF family protein</fullName>
    </submittedName>
</protein>
<keyword evidence="1" id="KW-0472">Membrane</keyword>
<evidence type="ECO:0000313" key="3">
    <source>
        <dbReference type="EMBL" id="MEW9625848.1"/>
    </source>
</evidence>
<proteinExistence type="predicted"/>
<gene>
    <name evidence="3" type="ORF">ABQJ56_16615</name>
</gene>
<dbReference type="InterPro" id="IPR051599">
    <property type="entry name" value="Cell_Envelope_Assoc"/>
</dbReference>